<organism evidence="2 3">
    <name type="scientific">Mycena maculata</name>
    <dbReference type="NCBI Taxonomy" id="230809"/>
    <lineage>
        <taxon>Eukaryota</taxon>
        <taxon>Fungi</taxon>
        <taxon>Dikarya</taxon>
        <taxon>Basidiomycota</taxon>
        <taxon>Agaricomycotina</taxon>
        <taxon>Agaricomycetes</taxon>
        <taxon>Agaricomycetidae</taxon>
        <taxon>Agaricales</taxon>
        <taxon>Marasmiineae</taxon>
        <taxon>Mycenaceae</taxon>
        <taxon>Mycena</taxon>
    </lineage>
</organism>
<evidence type="ECO:0000259" key="1">
    <source>
        <dbReference type="Pfam" id="PF25000"/>
    </source>
</evidence>
<gene>
    <name evidence="2" type="ORF">DFH07DRAFT_871647</name>
</gene>
<dbReference type="Pfam" id="PF13374">
    <property type="entry name" value="TPR_10"/>
    <property type="match status" value="1"/>
</dbReference>
<dbReference type="Pfam" id="PF25000">
    <property type="entry name" value="DUF7779"/>
    <property type="match status" value="1"/>
</dbReference>
<proteinExistence type="predicted"/>
<evidence type="ECO:0000313" key="2">
    <source>
        <dbReference type="EMBL" id="KAJ7726554.1"/>
    </source>
</evidence>
<dbReference type="AlphaFoldDB" id="A0AAD7HRG4"/>
<dbReference type="EMBL" id="JARJLG010000218">
    <property type="protein sequence ID" value="KAJ7726554.1"/>
    <property type="molecule type" value="Genomic_DNA"/>
</dbReference>
<comment type="caution">
    <text evidence="2">The sequence shown here is derived from an EMBL/GenBank/DDBJ whole genome shotgun (WGS) entry which is preliminary data.</text>
</comment>
<dbReference type="PANTHER" id="PTHR46082">
    <property type="entry name" value="ATP/GTP-BINDING PROTEIN-RELATED"/>
    <property type="match status" value="1"/>
</dbReference>
<dbReference type="SUPFAM" id="SSF48452">
    <property type="entry name" value="TPR-like"/>
    <property type="match status" value="1"/>
</dbReference>
<dbReference type="InterPro" id="IPR056681">
    <property type="entry name" value="DUF7779"/>
</dbReference>
<keyword evidence="3" id="KW-1185">Reference proteome</keyword>
<protein>
    <recommendedName>
        <fullName evidence="1">DUF7779 domain-containing protein</fullName>
    </recommendedName>
</protein>
<dbReference type="InterPro" id="IPR011990">
    <property type="entry name" value="TPR-like_helical_dom_sf"/>
</dbReference>
<evidence type="ECO:0000313" key="3">
    <source>
        <dbReference type="Proteomes" id="UP001215280"/>
    </source>
</evidence>
<dbReference type="Proteomes" id="UP001215280">
    <property type="component" value="Unassembled WGS sequence"/>
</dbReference>
<dbReference type="InterPro" id="IPR053137">
    <property type="entry name" value="NLR-like"/>
</dbReference>
<dbReference type="Gene3D" id="1.25.40.10">
    <property type="entry name" value="Tetratricopeptide repeat domain"/>
    <property type="match status" value="2"/>
</dbReference>
<dbReference type="PANTHER" id="PTHR46082:SF11">
    <property type="entry name" value="AAA+ ATPASE DOMAIN-CONTAINING PROTEIN-RELATED"/>
    <property type="match status" value="1"/>
</dbReference>
<reference evidence="2" key="1">
    <citation type="submission" date="2023-03" db="EMBL/GenBank/DDBJ databases">
        <title>Massive genome expansion in bonnet fungi (Mycena s.s.) driven by repeated elements and novel gene families across ecological guilds.</title>
        <authorList>
            <consortium name="Lawrence Berkeley National Laboratory"/>
            <person name="Harder C.B."/>
            <person name="Miyauchi S."/>
            <person name="Viragh M."/>
            <person name="Kuo A."/>
            <person name="Thoen E."/>
            <person name="Andreopoulos B."/>
            <person name="Lu D."/>
            <person name="Skrede I."/>
            <person name="Drula E."/>
            <person name="Henrissat B."/>
            <person name="Morin E."/>
            <person name="Kohler A."/>
            <person name="Barry K."/>
            <person name="LaButti K."/>
            <person name="Morin E."/>
            <person name="Salamov A."/>
            <person name="Lipzen A."/>
            <person name="Mereny Z."/>
            <person name="Hegedus B."/>
            <person name="Baldrian P."/>
            <person name="Stursova M."/>
            <person name="Weitz H."/>
            <person name="Taylor A."/>
            <person name="Grigoriev I.V."/>
            <person name="Nagy L.G."/>
            <person name="Martin F."/>
            <person name="Kauserud H."/>
        </authorList>
    </citation>
    <scope>NUCLEOTIDE SEQUENCE</scope>
    <source>
        <strain evidence="2">CBHHK188m</strain>
    </source>
</reference>
<name>A0AAD7HRG4_9AGAR</name>
<feature type="domain" description="DUF7779" evidence="1">
    <location>
        <begin position="32"/>
        <end position="109"/>
    </location>
</feature>
<sequence>MDYPTINLQQFIPRCKHGNILITTRNPELCISFEHLTKQAAQFLQLYSFLHHEGIAESMFSHATWDHLSFTEVIGEIRSYSLMELDPHKGTYSIHPLVQDWTRSNLTDAHWDWMCTVTLIGMSVPFGEQVEDYQFRIQLLPHVDSLLSNDMAKESDVNFQFIFGRAADLEAMVLEKRKQFLGGEHPDTLLAMGNLAASLKALVLEKRKQLLGEDHPDTLLTMANLAYSYQAADLEVMVLEKRKQLLGEEHPATLLAMANLACSYLDVGRSQEAVDLETIVLEKMNQLLGGEHPDTLLAMGNLAASYAVDLETIVLERMKGLLGEEHPHTLLAMANLASSYHLETIVLEKRKQLLGEDHPETLRAMGNLACSYVDLETILLGVEHPDTLTALRNLAASYQLVLNGG</sequence>
<accession>A0AAD7HRG4</accession>